<reference evidence="4" key="1">
    <citation type="journal article" date="2015" name="Nature">
        <title>Complex archaea that bridge the gap between prokaryotes and eukaryotes.</title>
        <authorList>
            <person name="Spang A."/>
            <person name="Saw J.H."/>
            <person name="Jorgensen S.L."/>
            <person name="Zaremba-Niedzwiedzka K."/>
            <person name="Martijn J."/>
            <person name="Lind A.E."/>
            <person name="van Eijk R."/>
            <person name="Schleper C."/>
            <person name="Guy L."/>
            <person name="Ettema T.J."/>
        </authorList>
    </citation>
    <scope>NUCLEOTIDE SEQUENCE</scope>
</reference>
<dbReference type="InterPro" id="IPR024455">
    <property type="entry name" value="Phage_capsid"/>
</dbReference>
<gene>
    <name evidence="4" type="ORF">LCGC14_0714550</name>
</gene>
<accession>A0A0F9SZP1</accession>
<evidence type="ECO:0000259" key="3">
    <source>
        <dbReference type="Pfam" id="PF05065"/>
    </source>
</evidence>
<dbReference type="GO" id="GO:0044423">
    <property type="term" value="C:virion component"/>
    <property type="evidence" value="ECO:0007669"/>
    <property type="project" value="UniProtKB-KW"/>
</dbReference>
<dbReference type="AlphaFoldDB" id="A0A0F9SZP1"/>
<evidence type="ECO:0000256" key="2">
    <source>
        <dbReference type="ARBA" id="ARBA00022844"/>
    </source>
</evidence>
<dbReference type="EMBL" id="LAZR01001590">
    <property type="protein sequence ID" value="KKN42301.1"/>
    <property type="molecule type" value="Genomic_DNA"/>
</dbReference>
<protein>
    <recommendedName>
        <fullName evidence="3">Phage capsid-like C-terminal domain-containing protein</fullName>
    </recommendedName>
</protein>
<name>A0A0F9SZP1_9ZZZZ</name>
<keyword evidence="2" id="KW-0946">Virion</keyword>
<proteinExistence type="predicted"/>
<comment type="caution">
    <text evidence="4">The sequence shown here is derived from an EMBL/GenBank/DDBJ whole genome shotgun (WGS) entry which is preliminary data.</text>
</comment>
<comment type="subcellular location">
    <subcellularLocation>
        <location evidence="1">Virion</location>
    </subcellularLocation>
</comment>
<evidence type="ECO:0000256" key="1">
    <source>
        <dbReference type="ARBA" id="ARBA00004328"/>
    </source>
</evidence>
<feature type="domain" description="Phage capsid-like C-terminal" evidence="3">
    <location>
        <begin position="143"/>
        <end position="431"/>
    </location>
</feature>
<dbReference type="SUPFAM" id="SSF56563">
    <property type="entry name" value="Major capsid protein gp5"/>
    <property type="match status" value="1"/>
</dbReference>
<dbReference type="NCBIfam" id="TIGR01554">
    <property type="entry name" value="major_cap_HK97"/>
    <property type="match status" value="1"/>
</dbReference>
<dbReference type="Gene3D" id="3.30.2400.10">
    <property type="entry name" value="Major capsid protein gp5"/>
    <property type="match status" value="1"/>
</dbReference>
<dbReference type="Pfam" id="PF05065">
    <property type="entry name" value="Phage_capsid"/>
    <property type="match status" value="1"/>
</dbReference>
<organism evidence="4">
    <name type="scientific">marine sediment metagenome</name>
    <dbReference type="NCBI Taxonomy" id="412755"/>
    <lineage>
        <taxon>unclassified sequences</taxon>
        <taxon>metagenomes</taxon>
        <taxon>ecological metagenomes</taxon>
    </lineage>
</organism>
<dbReference type="InterPro" id="IPR054612">
    <property type="entry name" value="Phage_capsid-like_C"/>
</dbReference>
<evidence type="ECO:0000313" key="4">
    <source>
        <dbReference type="EMBL" id="KKN42301.1"/>
    </source>
</evidence>
<sequence>MCAHAEAEAIQATAEGEDRILTEDEQSQFDAKLADQKALLNRADLSDKVAAGAATLKESQGRRVPAGADLHIDASGLDDLKAGDITGVRERLADDPKLGFVGLGDFATAVKSAYSPNAGQDMDHRLQIGAAVSGLSQGTGSDGGFLLPPEFSTTIWDGMNREPDNMLARTDQFTVTGESLTFPANAETSRATGSRWGGIQGYWIAEAAQVTKSKPKLRQVKIEPQQLAVLVYATDKLLNASGPALTQWLTRAATTEINFLVGNSILAGDGVGKPVGIIGHASTVSVAKETAGGAQGTATIVKENIDKMWSRCHANARGNAVWFINQDCEPQLEQLAADVGTGGVPVYLPAGGITDTPNARLKGRPVVVSEFCKTVGTVGDIILADLQAYLTGVRGGIDTAMSMHLRFDYLESVFRFVFAVDGQPWLASKITPFNGGSTKTLSPFVTLATRA</sequence>